<gene>
    <name evidence="1" type="ORF">EII34_08590</name>
</gene>
<organism evidence="1 2">
    <name type="scientific">Arachnia propionica</name>
    <dbReference type="NCBI Taxonomy" id="1750"/>
    <lineage>
        <taxon>Bacteria</taxon>
        <taxon>Bacillati</taxon>
        <taxon>Actinomycetota</taxon>
        <taxon>Actinomycetes</taxon>
        <taxon>Propionibacteriales</taxon>
        <taxon>Propionibacteriaceae</taxon>
        <taxon>Arachnia</taxon>
    </lineage>
</organism>
<dbReference type="AlphaFoldDB" id="A0A3P1T6L9"/>
<comment type="caution">
    <text evidence="1">The sequence shown here is derived from an EMBL/GenBank/DDBJ whole genome shotgun (WGS) entry which is preliminary data.</text>
</comment>
<evidence type="ECO:0000313" key="1">
    <source>
        <dbReference type="EMBL" id="RRD04970.1"/>
    </source>
</evidence>
<evidence type="ECO:0000313" key="2">
    <source>
        <dbReference type="Proteomes" id="UP000280819"/>
    </source>
</evidence>
<sequence>MSTPVHHAVVISGPAGVGKSTRDEAILRRSDGRPPTWDLGPPRVPHLAVDALLPVTDQVTTVFTALPAAATEAP</sequence>
<proteinExistence type="predicted"/>
<dbReference type="EMBL" id="RQZG01000008">
    <property type="protein sequence ID" value="RRD04970.1"/>
    <property type="molecule type" value="Genomic_DNA"/>
</dbReference>
<protein>
    <submittedName>
        <fullName evidence="1">Uncharacterized protein</fullName>
    </submittedName>
</protein>
<dbReference type="RefSeq" id="WP_124844746.1">
    <property type="nucleotide sequence ID" value="NZ_RQZG01000008.1"/>
</dbReference>
<dbReference type="Proteomes" id="UP000280819">
    <property type="component" value="Unassembled WGS sequence"/>
</dbReference>
<reference evidence="1 2" key="1">
    <citation type="submission" date="2018-11" db="EMBL/GenBank/DDBJ databases">
        <title>Genomes From Bacteria Associated with the Canine Oral Cavity: a Test Case for Automated Genome-Based Taxonomic Assignment.</title>
        <authorList>
            <person name="Coil D.A."/>
            <person name="Jospin G."/>
            <person name="Darling A.E."/>
            <person name="Wallis C."/>
            <person name="Davis I.J."/>
            <person name="Harris S."/>
            <person name="Eisen J.A."/>
            <person name="Holcombe L.J."/>
            <person name="O'Flynn C."/>
        </authorList>
    </citation>
    <scope>NUCLEOTIDE SEQUENCE [LARGE SCALE GENOMIC DNA]</scope>
    <source>
        <strain evidence="1 2">OH887_COT-365</strain>
    </source>
</reference>
<accession>A0A3P1T6L9</accession>
<name>A0A3P1T6L9_9ACTN</name>